<dbReference type="EMBL" id="LXFE01000571">
    <property type="protein sequence ID" value="OLL24919.1"/>
    <property type="molecule type" value="Genomic_DNA"/>
</dbReference>
<dbReference type="Gene3D" id="1.20.1050.10">
    <property type="match status" value="1"/>
</dbReference>
<proteinExistence type="predicted"/>
<comment type="caution">
    <text evidence="5">The sequence shown here is derived from an EMBL/GenBank/DDBJ whole genome shotgun (WGS) entry which is preliminary data.</text>
</comment>
<dbReference type="InterPro" id="IPR004046">
    <property type="entry name" value="GST_C"/>
</dbReference>
<dbReference type="Gene3D" id="1.20.5.340">
    <property type="match status" value="1"/>
</dbReference>
<feature type="region of interest" description="Disordered" evidence="2">
    <location>
        <begin position="584"/>
        <end position="611"/>
    </location>
</feature>
<evidence type="ECO:0000256" key="3">
    <source>
        <dbReference type="SAM" id="Phobius"/>
    </source>
</evidence>
<accession>A0A1U7LQL1</accession>
<evidence type="ECO:0000313" key="5">
    <source>
        <dbReference type="EMBL" id="OLL24919.1"/>
    </source>
</evidence>
<gene>
    <name evidence="5" type="ORF">NEOLI_002802</name>
</gene>
<keyword evidence="6" id="KW-1185">Reference proteome</keyword>
<feature type="region of interest" description="Disordered" evidence="2">
    <location>
        <begin position="190"/>
        <end position="228"/>
    </location>
</feature>
<evidence type="ECO:0000313" key="6">
    <source>
        <dbReference type="Proteomes" id="UP000186594"/>
    </source>
</evidence>
<protein>
    <recommendedName>
        <fullName evidence="4">Glutathione S-transferase C-terminal domain-containing protein</fullName>
    </recommendedName>
</protein>
<sequence>MKPRARFAKDGMSYSYYMHYAEGTLMPYLTQLLLFTLLPGRFPFFFRWLVALISKQVIRLFLLPNICSQLDALEEDLEGKTWFCGDKISGADIMMSLPVEAALLREDYGKRKNLRRFISQIKERDAWKQAEEKGGKLDLGHLETPCSTGQHTGNRFVHSVMADADREARLAEAKKKVAVNAMKKKSLKAKTGPVEYATQTESSDRRNVSMDGNAPLEEDNISEIPKPIPEPELETVQDELVPSGTLEGALPSNNQNTIQPVAKTKDQSHRISELEAYISQLQHENHQLHSFEEQTFSLQGKIGEYEDQLSSYEITKNTMHEKLETVTEELSSVQAKLDQKTSSIESLESTLDSLEAQLSQKEKEILSKPDLQPFLDAKSKQIEKMDEVVSNLKAELAEELLGNETANTRLEELSKQLQESQAQIDETHLKNNELQSTIVHLEEQLAQLTVVKTSLEEEITSMKLTLESLQTTSTDEKTIQLTSQLAALQTQHQYLVVRNQEVKQKASSLQIENTGLFKQLAELRQRNIELTNEKVGLAAETDLLTEEAAGLRKALERDSVEDDSATRQKLEQKVRELEGVLYQERSKSHAEQKRQLSSTGDSQQFSPDFSLEITPGHPPTFVISPEMAINLDLTIHGGCPCCVGETFEI</sequence>
<organism evidence="5 6">
    <name type="scientific">Neolecta irregularis (strain DAH-3)</name>
    <dbReference type="NCBI Taxonomy" id="1198029"/>
    <lineage>
        <taxon>Eukaryota</taxon>
        <taxon>Fungi</taxon>
        <taxon>Dikarya</taxon>
        <taxon>Ascomycota</taxon>
        <taxon>Taphrinomycotina</taxon>
        <taxon>Neolectales</taxon>
        <taxon>Neolectaceae</taxon>
        <taxon>Neolecta</taxon>
    </lineage>
</organism>
<keyword evidence="3" id="KW-1133">Transmembrane helix</keyword>
<feature type="coiled-coil region" evidence="1">
    <location>
        <begin position="330"/>
        <end position="472"/>
    </location>
</feature>
<dbReference type="AlphaFoldDB" id="A0A1U7LQL1"/>
<dbReference type="Proteomes" id="UP000186594">
    <property type="component" value="Unassembled WGS sequence"/>
</dbReference>
<feature type="compositionally biased region" description="Basic and acidic residues" evidence="2">
    <location>
        <begin position="584"/>
        <end position="594"/>
    </location>
</feature>
<evidence type="ECO:0000259" key="4">
    <source>
        <dbReference type="Pfam" id="PF00043"/>
    </source>
</evidence>
<keyword evidence="3" id="KW-0812">Transmembrane</keyword>
<reference evidence="5 6" key="1">
    <citation type="submission" date="2016-04" db="EMBL/GenBank/DDBJ databases">
        <title>Evolutionary innovation and constraint leading to complex multicellularity in the Ascomycota.</title>
        <authorList>
            <person name="Cisse O."/>
            <person name="Nguyen A."/>
            <person name="Hewitt D.A."/>
            <person name="Jedd G."/>
            <person name="Stajich J.E."/>
        </authorList>
    </citation>
    <scope>NUCLEOTIDE SEQUENCE [LARGE SCALE GENOMIC DNA]</scope>
    <source>
        <strain evidence="5 6">DAH-3</strain>
    </source>
</reference>
<dbReference type="PANTHER" id="PTHR44051:SF9">
    <property type="entry name" value="GLUTATHIONE S-TRANSFERASE 1"/>
    <property type="match status" value="1"/>
</dbReference>
<name>A0A1U7LQL1_NEOID</name>
<dbReference type="Pfam" id="PF00043">
    <property type="entry name" value="GST_C"/>
    <property type="match status" value="1"/>
</dbReference>
<feature type="transmembrane region" description="Helical" evidence="3">
    <location>
        <begin position="20"/>
        <end position="38"/>
    </location>
</feature>
<keyword evidence="3" id="KW-0472">Membrane</keyword>
<dbReference type="PANTHER" id="PTHR44051">
    <property type="entry name" value="GLUTATHIONE S-TRANSFERASE-RELATED"/>
    <property type="match status" value="1"/>
</dbReference>
<dbReference type="OrthoDB" id="2098326at2759"/>
<dbReference type="InterPro" id="IPR036282">
    <property type="entry name" value="Glutathione-S-Trfase_C_sf"/>
</dbReference>
<feature type="domain" description="Glutathione S-transferase C-terminal" evidence="4">
    <location>
        <begin position="68"/>
        <end position="96"/>
    </location>
</feature>
<keyword evidence="1" id="KW-0175">Coiled coil</keyword>
<dbReference type="SUPFAM" id="SSF47616">
    <property type="entry name" value="GST C-terminal domain-like"/>
    <property type="match status" value="1"/>
</dbReference>
<feature type="compositionally biased region" description="Polar residues" evidence="2">
    <location>
        <begin position="595"/>
        <end position="607"/>
    </location>
</feature>
<evidence type="ECO:0000256" key="1">
    <source>
        <dbReference type="SAM" id="Coils"/>
    </source>
</evidence>
<dbReference type="OMA" id="WREEYLK"/>
<evidence type="ECO:0000256" key="2">
    <source>
        <dbReference type="SAM" id="MobiDB-lite"/>
    </source>
</evidence>
<dbReference type="STRING" id="1198029.A0A1U7LQL1"/>